<reference evidence="9" key="1">
    <citation type="submission" date="2009-12" db="EMBL/GenBank/DDBJ databases">
        <title>Sequence of Clostridiales genomosp. BVAB3 str. UPII9-5.</title>
        <authorList>
            <person name="Madupu R."/>
            <person name="Durkin A.S."/>
            <person name="Torralba M."/>
            <person name="Methe B."/>
            <person name="Sutton G.G."/>
            <person name="Strausberg R.L."/>
            <person name="Nelson K.E."/>
        </authorList>
    </citation>
    <scope>NUCLEOTIDE SEQUENCE [LARGE SCALE GENOMIC DNA]</scope>
    <source>
        <strain evidence="9">28L</strain>
    </source>
</reference>
<evidence type="ECO:0000256" key="4">
    <source>
        <dbReference type="ARBA" id="ARBA00022989"/>
    </source>
</evidence>
<name>D3LTL3_9FIRM</name>
<feature type="domain" description="EamA" evidence="7">
    <location>
        <begin position="8"/>
        <end position="146"/>
    </location>
</feature>
<feature type="domain" description="EamA" evidence="7">
    <location>
        <begin position="160"/>
        <end position="293"/>
    </location>
</feature>
<evidence type="ECO:0000256" key="5">
    <source>
        <dbReference type="ARBA" id="ARBA00023136"/>
    </source>
</evidence>
<dbReference type="Proteomes" id="UP000003242">
    <property type="component" value="Unassembled WGS sequence"/>
</dbReference>
<dbReference type="STRING" id="699218.HMPREF0889_0629"/>
<dbReference type="AlphaFoldDB" id="D3LTL3"/>
<dbReference type="InterPro" id="IPR050638">
    <property type="entry name" value="AA-Vitamin_Transporters"/>
</dbReference>
<feature type="transmembrane region" description="Helical" evidence="6">
    <location>
        <begin position="40"/>
        <end position="58"/>
    </location>
</feature>
<dbReference type="PANTHER" id="PTHR32322">
    <property type="entry name" value="INNER MEMBRANE TRANSPORTER"/>
    <property type="match status" value="1"/>
</dbReference>
<feature type="transmembrane region" description="Helical" evidence="6">
    <location>
        <begin position="133"/>
        <end position="150"/>
    </location>
</feature>
<comment type="similarity">
    <text evidence="2">Belongs to the EamA transporter family.</text>
</comment>
<dbReference type="PANTHER" id="PTHR32322:SF2">
    <property type="entry name" value="EAMA DOMAIN-CONTAINING PROTEIN"/>
    <property type="match status" value="1"/>
</dbReference>
<feature type="transmembrane region" description="Helical" evidence="6">
    <location>
        <begin position="162"/>
        <end position="184"/>
    </location>
</feature>
<dbReference type="eggNOG" id="COG0697">
    <property type="taxonomic scope" value="Bacteria"/>
</dbReference>
<evidence type="ECO:0000256" key="2">
    <source>
        <dbReference type="ARBA" id="ARBA00007362"/>
    </source>
</evidence>
<dbReference type="SUPFAM" id="SSF103481">
    <property type="entry name" value="Multidrug resistance efflux transporter EmrE"/>
    <property type="match status" value="2"/>
</dbReference>
<sequence length="298" mass="32611">MMHTHYQRGFICCAVGAITWGLNGAVSQFLFMHYPVDPAWLSAIRMICAGFLLLFLILPKKHRKIGCMLRDPTSLKKLILMTVFGLILCQYSYLSSIKYSNSGTATILQTLCVVFLSLYLAVRFRRRPKNRELLAILLAVAGVYLAATDGNPASMVLSGKGLFWGLAAAVGAVIFPTLSQGLAWQWEAPPVNAVAMIFGGLLLTFTLRLWRAFPVLDQAGWTAVAFIIIVGTVISFSFFIQGVCDIGPLKGTLMGTLEPLIASAVSACWLHTSFHAVELLGYALILSTVFIIMVKPEE</sequence>
<protein>
    <submittedName>
        <fullName evidence="8">Membrane protein</fullName>
    </submittedName>
</protein>
<feature type="transmembrane region" description="Helical" evidence="6">
    <location>
        <begin position="78"/>
        <end position="97"/>
    </location>
</feature>
<comment type="subcellular location">
    <subcellularLocation>
        <location evidence="1">Membrane</location>
        <topology evidence="1">Multi-pass membrane protein</topology>
    </subcellularLocation>
</comment>
<proteinExistence type="inferred from homology"/>
<dbReference type="OrthoDB" id="9810818at2"/>
<evidence type="ECO:0000313" key="8">
    <source>
        <dbReference type="EMBL" id="EFD94552.1"/>
    </source>
</evidence>
<organism evidence="8 9">
    <name type="scientific">Megasphaera lornae</name>
    <dbReference type="NCBI Taxonomy" id="1000568"/>
    <lineage>
        <taxon>Bacteria</taxon>
        <taxon>Bacillati</taxon>
        <taxon>Bacillota</taxon>
        <taxon>Negativicutes</taxon>
        <taxon>Veillonellales</taxon>
        <taxon>Veillonellaceae</taxon>
        <taxon>Megasphaera</taxon>
    </lineage>
</organism>
<gene>
    <name evidence="8" type="ORF">HMPREF0889_0629</name>
</gene>
<dbReference type="GO" id="GO:0016020">
    <property type="term" value="C:membrane"/>
    <property type="evidence" value="ECO:0007669"/>
    <property type="project" value="UniProtKB-SubCell"/>
</dbReference>
<keyword evidence="5 6" id="KW-0472">Membrane</keyword>
<evidence type="ECO:0000313" key="9">
    <source>
        <dbReference type="Proteomes" id="UP000003242"/>
    </source>
</evidence>
<accession>D3LTL3</accession>
<feature type="transmembrane region" description="Helical" evidence="6">
    <location>
        <begin position="219"/>
        <end position="240"/>
    </location>
</feature>
<feature type="transmembrane region" description="Helical" evidence="6">
    <location>
        <begin position="191"/>
        <end position="213"/>
    </location>
</feature>
<evidence type="ECO:0000256" key="6">
    <source>
        <dbReference type="SAM" id="Phobius"/>
    </source>
</evidence>
<evidence type="ECO:0000256" key="3">
    <source>
        <dbReference type="ARBA" id="ARBA00022692"/>
    </source>
</evidence>
<feature type="transmembrane region" description="Helical" evidence="6">
    <location>
        <begin position="103"/>
        <end position="121"/>
    </location>
</feature>
<dbReference type="Pfam" id="PF00892">
    <property type="entry name" value="EamA"/>
    <property type="match status" value="2"/>
</dbReference>
<dbReference type="InterPro" id="IPR037185">
    <property type="entry name" value="EmrE-like"/>
</dbReference>
<feature type="transmembrane region" description="Helical" evidence="6">
    <location>
        <begin position="276"/>
        <end position="294"/>
    </location>
</feature>
<dbReference type="RefSeq" id="WP_009369557.1">
    <property type="nucleotide sequence ID" value="NZ_ADGP01000009.1"/>
</dbReference>
<comment type="caution">
    <text evidence="8">The sequence shown here is derived from an EMBL/GenBank/DDBJ whole genome shotgun (WGS) entry which is preliminary data.</text>
</comment>
<evidence type="ECO:0000256" key="1">
    <source>
        <dbReference type="ARBA" id="ARBA00004141"/>
    </source>
</evidence>
<keyword evidence="3 6" id="KW-0812">Transmembrane</keyword>
<dbReference type="EMBL" id="ADGP01000009">
    <property type="protein sequence ID" value="EFD94552.1"/>
    <property type="molecule type" value="Genomic_DNA"/>
</dbReference>
<dbReference type="InterPro" id="IPR000620">
    <property type="entry name" value="EamA_dom"/>
</dbReference>
<keyword evidence="4 6" id="KW-1133">Transmembrane helix</keyword>
<evidence type="ECO:0000259" key="7">
    <source>
        <dbReference type="Pfam" id="PF00892"/>
    </source>
</evidence>